<feature type="transmembrane region" description="Helical" evidence="6">
    <location>
        <begin position="73"/>
        <end position="92"/>
    </location>
</feature>
<dbReference type="InterPro" id="IPR051461">
    <property type="entry name" value="UPF0750_membrane"/>
</dbReference>
<dbReference type="RefSeq" id="WP_048355187.1">
    <property type="nucleotide sequence ID" value="NZ_CP023481.1"/>
</dbReference>
<evidence type="ECO:0000313" key="9">
    <source>
        <dbReference type="Proteomes" id="UP000036168"/>
    </source>
</evidence>
<evidence type="ECO:0000256" key="1">
    <source>
        <dbReference type="ARBA" id="ARBA00004651"/>
    </source>
</evidence>
<evidence type="ECO:0000313" key="7">
    <source>
        <dbReference type="EMBL" id="KRT92838.1"/>
    </source>
</evidence>
<reference evidence="7" key="2">
    <citation type="submission" date="2015-10" db="EMBL/GenBank/DDBJ databases">
        <authorList>
            <person name="Gilbert D.G."/>
        </authorList>
    </citation>
    <scope>NUCLEOTIDE SEQUENCE</scope>
    <source>
        <strain evidence="7">GO-13</strain>
    </source>
</reference>
<evidence type="ECO:0000256" key="2">
    <source>
        <dbReference type="ARBA" id="ARBA00022475"/>
    </source>
</evidence>
<dbReference type="EMBL" id="JARRTL010000015">
    <property type="protein sequence ID" value="MEC0486206.1"/>
    <property type="molecule type" value="Genomic_DNA"/>
</dbReference>
<accession>A0A0T6BNS3</accession>
<reference evidence="8 10" key="3">
    <citation type="submission" date="2023-03" db="EMBL/GenBank/DDBJ databases">
        <title>Agriculturally important microbes genome sequencing.</title>
        <authorList>
            <person name="Dunlap C."/>
        </authorList>
    </citation>
    <scope>NUCLEOTIDE SEQUENCE [LARGE SCALE GENOMIC DNA]</scope>
    <source>
        <strain evidence="8 10">CBP-3203</strain>
    </source>
</reference>
<keyword evidence="10" id="KW-1185">Reference proteome</keyword>
<dbReference type="AlphaFoldDB" id="A0A0T6BNS3"/>
<comment type="subcellular location">
    <subcellularLocation>
        <location evidence="1">Cell membrane</location>
        <topology evidence="1">Multi-pass membrane protein</topology>
    </subcellularLocation>
</comment>
<gene>
    <name evidence="7" type="ORF">AB447_221370</name>
    <name evidence="8" type="ORF">P8828_15510</name>
</gene>
<dbReference type="InterPro" id="IPR003740">
    <property type="entry name" value="YitT"/>
</dbReference>
<proteinExistence type="predicted"/>
<keyword evidence="4 6" id="KW-1133">Transmembrane helix</keyword>
<organism evidence="7 9">
    <name type="scientific">Bacillus glycinifermentans</name>
    <dbReference type="NCBI Taxonomy" id="1664069"/>
    <lineage>
        <taxon>Bacteria</taxon>
        <taxon>Bacillati</taxon>
        <taxon>Bacillota</taxon>
        <taxon>Bacilli</taxon>
        <taxon>Bacillales</taxon>
        <taxon>Bacillaceae</taxon>
        <taxon>Bacillus</taxon>
    </lineage>
</organism>
<evidence type="ECO:0000256" key="3">
    <source>
        <dbReference type="ARBA" id="ARBA00022692"/>
    </source>
</evidence>
<evidence type="ECO:0000256" key="4">
    <source>
        <dbReference type="ARBA" id="ARBA00022989"/>
    </source>
</evidence>
<dbReference type="GO" id="GO:0005886">
    <property type="term" value="C:plasma membrane"/>
    <property type="evidence" value="ECO:0007669"/>
    <property type="project" value="UniProtKB-SubCell"/>
</dbReference>
<dbReference type="OrthoDB" id="2182285at2"/>
<dbReference type="Proteomes" id="UP000036168">
    <property type="component" value="Unassembled WGS sequence"/>
</dbReference>
<feature type="transmembrane region" description="Helical" evidence="6">
    <location>
        <begin position="104"/>
        <end position="123"/>
    </location>
</feature>
<dbReference type="Proteomes" id="UP001341297">
    <property type="component" value="Unassembled WGS sequence"/>
</dbReference>
<feature type="transmembrane region" description="Helical" evidence="6">
    <location>
        <begin position="151"/>
        <end position="176"/>
    </location>
</feature>
<feature type="transmembrane region" description="Helical" evidence="6">
    <location>
        <begin position="46"/>
        <end position="66"/>
    </location>
</feature>
<keyword evidence="5 6" id="KW-0472">Membrane</keyword>
<dbReference type="STRING" id="1664069.BGLY_2292"/>
<dbReference type="PANTHER" id="PTHR33545:SF9">
    <property type="entry name" value="UPF0750 MEMBRANE PROTEIN YITE"/>
    <property type="match status" value="1"/>
</dbReference>
<evidence type="ECO:0000313" key="8">
    <source>
        <dbReference type="EMBL" id="MEC0486206.1"/>
    </source>
</evidence>
<feature type="transmembrane region" description="Helical" evidence="6">
    <location>
        <begin position="130"/>
        <end position="145"/>
    </location>
</feature>
<dbReference type="PANTHER" id="PTHR33545">
    <property type="entry name" value="UPF0750 MEMBRANE PROTEIN YITT-RELATED"/>
    <property type="match status" value="1"/>
</dbReference>
<name>A0A0T6BNS3_9BACI</name>
<protein>
    <submittedName>
        <fullName evidence="8">YitT family protein</fullName>
    </submittedName>
</protein>
<dbReference type="Pfam" id="PF02588">
    <property type="entry name" value="YitT_membrane"/>
    <property type="match status" value="1"/>
</dbReference>
<keyword evidence="3 6" id="KW-0812">Transmembrane</keyword>
<sequence length="207" mass="22589">MGRKFKIAQAIFLGSVLQGLGMAMFLFPNHIPSGGAAGIAVLLNFWFQVPHGLTVWAVNFSLLLTAVKWLEPVTVVGTMASITMTSVSVQIFESLFPAMTTNNIWLDLFYGAVLLGTGVGILYKYNISNGGFGALALMISIYRGGKPGTALFLMNAFIFMLTASVIAWGIVIQALVCQWISTKIIDAIYQIRLRPLFMPIAGYRNKK</sequence>
<reference evidence="7 9" key="1">
    <citation type="journal article" date="2015" name="Int. J. Syst. Evol. Microbiol.">
        <title>Bacillus glycinifermentans sp. nov., isolated from fermented soybean paste.</title>
        <authorList>
            <person name="Kim S.J."/>
            <person name="Dunlap C.A."/>
            <person name="Kwon S.W."/>
            <person name="Rooney A.P."/>
        </authorList>
    </citation>
    <scope>NUCLEOTIDE SEQUENCE [LARGE SCALE GENOMIC DNA]</scope>
    <source>
        <strain evidence="7 9">GO-13</strain>
    </source>
</reference>
<evidence type="ECO:0000313" key="10">
    <source>
        <dbReference type="Proteomes" id="UP001341297"/>
    </source>
</evidence>
<evidence type="ECO:0000256" key="5">
    <source>
        <dbReference type="ARBA" id="ARBA00023136"/>
    </source>
</evidence>
<comment type="caution">
    <text evidence="7">The sequence shown here is derived from an EMBL/GenBank/DDBJ whole genome shotgun (WGS) entry which is preliminary data.</text>
</comment>
<evidence type="ECO:0000256" key="6">
    <source>
        <dbReference type="SAM" id="Phobius"/>
    </source>
</evidence>
<keyword evidence="2" id="KW-1003">Cell membrane</keyword>
<dbReference type="EMBL" id="LECW02000026">
    <property type="protein sequence ID" value="KRT92838.1"/>
    <property type="molecule type" value="Genomic_DNA"/>
</dbReference>